<evidence type="ECO:0000313" key="2">
    <source>
        <dbReference type="EMBL" id="KAE9396907.1"/>
    </source>
</evidence>
<accession>A0A6A4HIF6</accession>
<protein>
    <submittedName>
        <fullName evidence="2">Uncharacterized protein</fullName>
    </submittedName>
</protein>
<dbReference type="Proteomes" id="UP000799118">
    <property type="component" value="Unassembled WGS sequence"/>
</dbReference>
<keyword evidence="3" id="KW-1185">Reference proteome</keyword>
<dbReference type="AlphaFoldDB" id="A0A6A4HIF6"/>
<feature type="region of interest" description="Disordered" evidence="1">
    <location>
        <begin position="1"/>
        <end position="22"/>
    </location>
</feature>
<proteinExistence type="predicted"/>
<dbReference type="OrthoDB" id="3222453at2759"/>
<organism evidence="2 3">
    <name type="scientific">Gymnopus androsaceus JB14</name>
    <dbReference type="NCBI Taxonomy" id="1447944"/>
    <lineage>
        <taxon>Eukaryota</taxon>
        <taxon>Fungi</taxon>
        <taxon>Dikarya</taxon>
        <taxon>Basidiomycota</taxon>
        <taxon>Agaricomycotina</taxon>
        <taxon>Agaricomycetes</taxon>
        <taxon>Agaricomycetidae</taxon>
        <taxon>Agaricales</taxon>
        <taxon>Marasmiineae</taxon>
        <taxon>Omphalotaceae</taxon>
        <taxon>Gymnopus</taxon>
    </lineage>
</organism>
<sequence length="299" mass="32992">MAENLASQESQPLPTVPAYPSNPVPLTFPASRSLPMMAPPASSQAFPDAHDFGITDSTFLANTGPSYIFYGLAPALSPTPQTQDMTTANKHVYLDKIDAYVRLLHGRNGYPLWKPKPGSYLPPQYRQEGVRIGDVGILTESGDFDYFFNVCLPADHAVNDGRVPQDFKQLDIDENNVQHELLQPAHVFLSNPAHFTCNSIPGDPRIPRVQPDFGAGLSVISTESCGSLLILPEGGHKTNHMQVLKFQKYAVDYVNSWLNHVNDADGYFAREVEGLYLVTGCDKARAWGIASFMMQIPRK</sequence>
<feature type="compositionally biased region" description="Polar residues" evidence="1">
    <location>
        <begin position="1"/>
        <end position="13"/>
    </location>
</feature>
<dbReference type="EMBL" id="ML769506">
    <property type="protein sequence ID" value="KAE9396907.1"/>
    <property type="molecule type" value="Genomic_DNA"/>
</dbReference>
<gene>
    <name evidence="2" type="ORF">BT96DRAFT_92979</name>
</gene>
<name>A0A6A4HIF6_9AGAR</name>
<evidence type="ECO:0000256" key="1">
    <source>
        <dbReference type="SAM" id="MobiDB-lite"/>
    </source>
</evidence>
<reference evidence="2" key="1">
    <citation type="journal article" date="2019" name="Environ. Microbiol.">
        <title>Fungal ecological strategies reflected in gene transcription - a case study of two litter decomposers.</title>
        <authorList>
            <person name="Barbi F."/>
            <person name="Kohler A."/>
            <person name="Barry K."/>
            <person name="Baskaran P."/>
            <person name="Daum C."/>
            <person name="Fauchery L."/>
            <person name="Ihrmark K."/>
            <person name="Kuo A."/>
            <person name="LaButti K."/>
            <person name="Lipzen A."/>
            <person name="Morin E."/>
            <person name="Grigoriev I.V."/>
            <person name="Henrissat B."/>
            <person name="Lindahl B."/>
            <person name="Martin F."/>
        </authorList>
    </citation>
    <scope>NUCLEOTIDE SEQUENCE</scope>
    <source>
        <strain evidence="2">JB14</strain>
    </source>
</reference>
<evidence type="ECO:0000313" key="3">
    <source>
        <dbReference type="Proteomes" id="UP000799118"/>
    </source>
</evidence>